<name>A0A0E9WB81_ANGAN</name>
<protein>
    <submittedName>
        <fullName evidence="1">Uncharacterized protein</fullName>
    </submittedName>
</protein>
<dbReference type="EMBL" id="GBXM01020913">
    <property type="protein sequence ID" value="JAH87664.1"/>
    <property type="molecule type" value="Transcribed_RNA"/>
</dbReference>
<sequence length="35" mass="3985">MLSNVYIDNMLTLGKNNYGYTFKQVQILCILANTS</sequence>
<proteinExistence type="predicted"/>
<reference evidence="1" key="1">
    <citation type="submission" date="2014-11" db="EMBL/GenBank/DDBJ databases">
        <authorList>
            <person name="Amaro Gonzalez C."/>
        </authorList>
    </citation>
    <scope>NUCLEOTIDE SEQUENCE</scope>
</reference>
<dbReference type="AlphaFoldDB" id="A0A0E9WB81"/>
<accession>A0A0E9WB81</accession>
<evidence type="ECO:0000313" key="1">
    <source>
        <dbReference type="EMBL" id="JAH87664.1"/>
    </source>
</evidence>
<reference evidence="1" key="2">
    <citation type="journal article" date="2015" name="Fish Shellfish Immunol.">
        <title>Early steps in the European eel (Anguilla anguilla)-Vibrio vulnificus interaction in the gills: Role of the RtxA13 toxin.</title>
        <authorList>
            <person name="Callol A."/>
            <person name="Pajuelo D."/>
            <person name="Ebbesson L."/>
            <person name="Teles M."/>
            <person name="MacKenzie S."/>
            <person name="Amaro C."/>
        </authorList>
    </citation>
    <scope>NUCLEOTIDE SEQUENCE</scope>
</reference>
<organism evidence="1">
    <name type="scientific">Anguilla anguilla</name>
    <name type="common">European freshwater eel</name>
    <name type="synonym">Muraena anguilla</name>
    <dbReference type="NCBI Taxonomy" id="7936"/>
    <lineage>
        <taxon>Eukaryota</taxon>
        <taxon>Metazoa</taxon>
        <taxon>Chordata</taxon>
        <taxon>Craniata</taxon>
        <taxon>Vertebrata</taxon>
        <taxon>Euteleostomi</taxon>
        <taxon>Actinopterygii</taxon>
        <taxon>Neopterygii</taxon>
        <taxon>Teleostei</taxon>
        <taxon>Anguilliformes</taxon>
        <taxon>Anguillidae</taxon>
        <taxon>Anguilla</taxon>
    </lineage>
</organism>